<evidence type="ECO:0000313" key="3">
    <source>
        <dbReference type="EMBL" id="RID53631.1"/>
    </source>
</evidence>
<reference evidence="3 4" key="1">
    <citation type="submission" date="2018-06" db="EMBL/GenBank/DDBJ databases">
        <title>WGS assembly of Brassica rapa FPsc.</title>
        <authorList>
            <person name="Bowman J."/>
            <person name="Kohchi T."/>
            <person name="Yamato K."/>
            <person name="Jenkins J."/>
            <person name="Shu S."/>
            <person name="Ishizaki K."/>
            <person name="Yamaoka S."/>
            <person name="Nishihama R."/>
            <person name="Nakamura Y."/>
            <person name="Berger F."/>
            <person name="Adam C."/>
            <person name="Aki S."/>
            <person name="Althoff F."/>
            <person name="Araki T."/>
            <person name="Arteaga-Vazquez M."/>
            <person name="Balasubrmanian S."/>
            <person name="Bauer D."/>
            <person name="Boehm C."/>
            <person name="Briginshaw L."/>
            <person name="Caballero-Perez J."/>
            <person name="Catarino B."/>
            <person name="Chen F."/>
            <person name="Chiyoda S."/>
            <person name="Chovatia M."/>
            <person name="Davies K."/>
            <person name="Delmans M."/>
            <person name="Demura T."/>
            <person name="Dierschke T."/>
            <person name="Dolan L."/>
            <person name="Dorantes-Acosta A."/>
            <person name="Eklund D."/>
            <person name="Florent S."/>
            <person name="Flores-Sandoval E."/>
            <person name="Fujiyama A."/>
            <person name="Fukuzawa H."/>
            <person name="Galik B."/>
            <person name="Grimanelli D."/>
            <person name="Grimwood J."/>
            <person name="Grossniklaus U."/>
            <person name="Hamada T."/>
            <person name="Haseloff J."/>
            <person name="Hetherington A."/>
            <person name="Higo A."/>
            <person name="Hirakawa Y."/>
            <person name="Hundley H."/>
            <person name="Ikeda Y."/>
            <person name="Inoue K."/>
            <person name="Inoue S."/>
            <person name="Ishida S."/>
            <person name="Jia Q."/>
            <person name="Kakita M."/>
            <person name="Kanazawa T."/>
            <person name="Kawai Y."/>
            <person name="Kawashima T."/>
            <person name="Kennedy M."/>
            <person name="Kinose K."/>
            <person name="Kinoshita T."/>
            <person name="Kohara Y."/>
            <person name="Koide E."/>
            <person name="Komatsu K."/>
            <person name="Kopischke S."/>
            <person name="Kubo M."/>
            <person name="Kyozuka J."/>
            <person name="Lagercrantz U."/>
            <person name="Lin S."/>
            <person name="Lindquist E."/>
            <person name="Lipzen A."/>
            <person name="Lu C."/>
            <person name="Luna E."/>
            <person name="Martienssen R."/>
            <person name="Minamino N."/>
            <person name="Mizutani M."/>
            <person name="Mizutani M."/>
            <person name="Mochizuki N."/>
            <person name="Monte I."/>
            <person name="Mosher R."/>
            <person name="Nagasaki H."/>
            <person name="Nakagami H."/>
            <person name="Naramoto S."/>
            <person name="Nishitani K."/>
            <person name="Ohtani M."/>
            <person name="Okamoto T."/>
            <person name="Okumura M."/>
            <person name="Phillips J."/>
            <person name="Pollak B."/>
            <person name="Reinders A."/>
            <person name="Roevekamp M."/>
            <person name="Sano R."/>
            <person name="Sawa S."/>
            <person name="Schmid M."/>
            <person name="Shirakawa M."/>
            <person name="Solano R."/>
            <person name="Spunde A."/>
            <person name="Suetsugu N."/>
            <person name="Sugano S."/>
            <person name="Sugiyama A."/>
            <person name="Sun R."/>
            <person name="Suzuki Y."/>
            <person name="Takenaka M."/>
            <person name="Takezawa D."/>
            <person name="Tomogane H."/>
            <person name="Tsuzuki M."/>
            <person name="Ueda T."/>
            <person name="Umeda M."/>
            <person name="Ward J."/>
            <person name="Watanabe Y."/>
            <person name="Yazaki K."/>
            <person name="Yokoyama R."/>
            <person name="Yoshitake Y."/>
            <person name="Yotsui I."/>
            <person name="Zachgo S."/>
            <person name="Schmutz J."/>
        </authorList>
    </citation>
    <scope>NUCLEOTIDE SEQUENCE [LARGE SCALE GENOMIC DNA]</scope>
    <source>
        <strain evidence="4">cv. B-3</strain>
    </source>
</reference>
<dbReference type="EMBL" id="CM010634">
    <property type="protein sequence ID" value="RID53631.1"/>
    <property type="molecule type" value="Genomic_DNA"/>
</dbReference>
<evidence type="ECO:0000313" key="4">
    <source>
        <dbReference type="Proteomes" id="UP000264353"/>
    </source>
</evidence>
<dbReference type="EMBL" id="LS974623">
    <property type="protein sequence ID" value="CAG7901942.1"/>
    <property type="molecule type" value="Genomic_DNA"/>
</dbReference>
<name>A0A397YJQ1_BRACM</name>
<sequence>MMAGEIQEPLNLSLLENSIHSGSVSFGRFEKESLSWEKRSSFSHNRYLEEAERFSKPGSVTQMRAHFEAHFKKKGIKLPSSVEAQTWGEVAQHHQQTASEKEENLWESMSQCSHYSYELDKCDKEKSSFGDSCLSYESYDDHSSLSVASEKIGIGCSERSVEDKAEMSFPSATALKSLKNDRKATPSYAKTTKTTTKKDVVIAKGSSSCNTKTSFDTKRGKEMKPALIVKSNASQAPVTKKTESLTPLAANKFRSKNTFGSAMKERTATNGFSSRSSERVEKRKEENVEAIVQKSLNFKARPVLLARPQDTSIGQEKVRKDAQAHSSKASSNRSLANGAAKSKLNINKQKVDTQRSLTGIRPNSRDQTAKNNANGRSLAVRRAAVEVAL</sequence>
<dbReference type="Proteomes" id="UP000694005">
    <property type="component" value="Chromosome A07"/>
</dbReference>
<accession>A0A397YJQ1</accession>
<organism evidence="3 4">
    <name type="scientific">Brassica campestris</name>
    <name type="common">Field mustard</name>
    <dbReference type="NCBI Taxonomy" id="3711"/>
    <lineage>
        <taxon>Eukaryota</taxon>
        <taxon>Viridiplantae</taxon>
        <taxon>Streptophyta</taxon>
        <taxon>Embryophyta</taxon>
        <taxon>Tracheophyta</taxon>
        <taxon>Spermatophyta</taxon>
        <taxon>Magnoliopsida</taxon>
        <taxon>eudicotyledons</taxon>
        <taxon>Gunneridae</taxon>
        <taxon>Pentapetalae</taxon>
        <taxon>rosids</taxon>
        <taxon>malvids</taxon>
        <taxon>Brassicales</taxon>
        <taxon>Brassicaceae</taxon>
        <taxon>Brassiceae</taxon>
        <taxon>Brassica</taxon>
    </lineage>
</organism>
<protein>
    <recommendedName>
        <fullName evidence="6">TPX2 C-terminal domain-containing protein</fullName>
    </recommendedName>
</protein>
<evidence type="ECO:0000313" key="2">
    <source>
        <dbReference type="EMBL" id="CAG7901942.1"/>
    </source>
</evidence>
<evidence type="ECO:0000313" key="5">
    <source>
        <dbReference type="Proteomes" id="UP000694005"/>
    </source>
</evidence>
<dbReference type="AlphaFoldDB" id="A0A397YJQ1"/>
<dbReference type="OrthoDB" id="758458at2759"/>
<dbReference type="Gramene" id="A07p15860.2_BraZ1">
    <property type="protein sequence ID" value="A07p15860.2_BraZ1.CDS"/>
    <property type="gene ID" value="A07g15860.2_BraZ1"/>
</dbReference>
<proteinExistence type="predicted"/>
<evidence type="ECO:0000256" key="1">
    <source>
        <dbReference type="SAM" id="MobiDB-lite"/>
    </source>
</evidence>
<gene>
    <name evidence="2" type="ORF">BRAPAZ1V2_A07P15860.2</name>
    <name evidence="3" type="ORF">BRARA_G01013</name>
</gene>
<feature type="compositionally biased region" description="Polar residues" evidence="1">
    <location>
        <begin position="324"/>
        <end position="335"/>
    </location>
</feature>
<dbReference type="PANTHER" id="PTHR47067:SF11">
    <property type="entry name" value="BNAC07G13330D PROTEIN"/>
    <property type="match status" value="1"/>
</dbReference>
<dbReference type="InterPro" id="IPR044216">
    <property type="entry name" value="WDL7"/>
</dbReference>
<feature type="compositionally biased region" description="Basic and acidic residues" evidence="1">
    <location>
        <begin position="276"/>
        <end position="286"/>
    </location>
</feature>
<feature type="region of interest" description="Disordered" evidence="1">
    <location>
        <begin position="259"/>
        <end position="286"/>
    </location>
</feature>
<dbReference type="Proteomes" id="UP000264353">
    <property type="component" value="Chromosome A7"/>
</dbReference>
<evidence type="ECO:0008006" key="6">
    <source>
        <dbReference type="Google" id="ProtNLM"/>
    </source>
</evidence>
<dbReference type="PANTHER" id="PTHR47067">
    <property type="entry name" value="TPX2 (TARGETING PROTEIN FOR XKLP2) PROTEIN FAMILY-RELATED"/>
    <property type="match status" value="1"/>
</dbReference>
<reference evidence="2 5" key="2">
    <citation type="submission" date="2021-07" db="EMBL/GenBank/DDBJ databases">
        <authorList>
            <consortium name="Genoscope - CEA"/>
            <person name="William W."/>
        </authorList>
    </citation>
    <scope>NUCLEOTIDE SEQUENCE [LARGE SCALE GENOMIC DNA]</scope>
</reference>
<feature type="region of interest" description="Disordered" evidence="1">
    <location>
        <begin position="309"/>
        <end position="377"/>
    </location>
</feature>